<feature type="transmembrane region" description="Helical" evidence="1">
    <location>
        <begin position="93"/>
        <end position="111"/>
    </location>
</feature>
<feature type="transmembrane region" description="Helical" evidence="1">
    <location>
        <begin position="6"/>
        <end position="35"/>
    </location>
</feature>
<protein>
    <recommendedName>
        <fullName evidence="4">Family A G protein-coupled receptor-like protein</fullName>
    </recommendedName>
</protein>
<feature type="transmembrane region" description="Helical" evidence="1">
    <location>
        <begin position="47"/>
        <end position="64"/>
    </location>
</feature>
<dbReference type="OrthoDB" id="3357408at2759"/>
<evidence type="ECO:0000313" key="3">
    <source>
        <dbReference type="Proteomes" id="UP000256964"/>
    </source>
</evidence>
<feature type="transmembrane region" description="Helical" evidence="1">
    <location>
        <begin position="118"/>
        <end position="143"/>
    </location>
</feature>
<reference evidence="2 3" key="1">
    <citation type="journal article" date="2018" name="Biotechnol. Biofuels">
        <title>Integrative visual omics of the white-rot fungus Polyporus brumalis exposes the biotechnological potential of its oxidative enzymes for delignifying raw plant biomass.</title>
        <authorList>
            <person name="Miyauchi S."/>
            <person name="Rancon A."/>
            <person name="Drula E."/>
            <person name="Hage H."/>
            <person name="Chaduli D."/>
            <person name="Favel A."/>
            <person name="Grisel S."/>
            <person name="Henrissat B."/>
            <person name="Herpoel-Gimbert I."/>
            <person name="Ruiz-Duenas F.J."/>
            <person name="Chevret D."/>
            <person name="Hainaut M."/>
            <person name="Lin J."/>
            <person name="Wang M."/>
            <person name="Pangilinan J."/>
            <person name="Lipzen A."/>
            <person name="Lesage-Meessen L."/>
            <person name="Navarro D."/>
            <person name="Riley R."/>
            <person name="Grigoriev I.V."/>
            <person name="Zhou S."/>
            <person name="Raouche S."/>
            <person name="Rosso M.N."/>
        </authorList>
    </citation>
    <scope>NUCLEOTIDE SEQUENCE [LARGE SCALE GENOMIC DNA]</scope>
    <source>
        <strain evidence="2 3">BRFM 1820</strain>
    </source>
</reference>
<accession>A0A371CY05</accession>
<sequence length="336" mass="35690">MVLSNNIAALLGFACEAVLWGIYAVLFIASVVLLLRRVRTRSMNVPIFIANFLLFASCTAHFALELKHFYAALGTVGVEGFADETAELVGADLLISLSDFLGDLVLLYRCWVIWGKNFWVVLLPLLTAAAGFGCIVVVAHWILTLSPTSPVPPAAIVPLGTAGYVLPLATNVMATALIVTKLWLTARSAEQRIGTRMQGTARAAERAVAIIVESGVLYLATQLVFVVLFALGHPAQAILAVVAVQIYGIAPTLIVIRVALGISSDYTMPAKGGSGGDLSLNDDNISMMRPGFLPAIHSIGGTEESGRTTLHPDGESHEMKSFDVDFESCNGHAVAV</sequence>
<keyword evidence="1" id="KW-0812">Transmembrane</keyword>
<evidence type="ECO:0000256" key="1">
    <source>
        <dbReference type="SAM" id="Phobius"/>
    </source>
</evidence>
<keyword evidence="1" id="KW-1133">Transmembrane helix</keyword>
<keyword evidence="1" id="KW-0472">Membrane</keyword>
<name>A0A371CY05_9APHY</name>
<proteinExistence type="predicted"/>
<feature type="transmembrane region" description="Helical" evidence="1">
    <location>
        <begin position="163"/>
        <end position="186"/>
    </location>
</feature>
<evidence type="ECO:0008006" key="4">
    <source>
        <dbReference type="Google" id="ProtNLM"/>
    </source>
</evidence>
<dbReference type="Proteomes" id="UP000256964">
    <property type="component" value="Unassembled WGS sequence"/>
</dbReference>
<feature type="transmembrane region" description="Helical" evidence="1">
    <location>
        <begin position="237"/>
        <end position="260"/>
    </location>
</feature>
<organism evidence="2 3">
    <name type="scientific">Lentinus brumalis</name>
    <dbReference type="NCBI Taxonomy" id="2498619"/>
    <lineage>
        <taxon>Eukaryota</taxon>
        <taxon>Fungi</taxon>
        <taxon>Dikarya</taxon>
        <taxon>Basidiomycota</taxon>
        <taxon>Agaricomycotina</taxon>
        <taxon>Agaricomycetes</taxon>
        <taxon>Polyporales</taxon>
        <taxon>Polyporaceae</taxon>
        <taxon>Lentinus</taxon>
    </lineage>
</organism>
<evidence type="ECO:0000313" key="2">
    <source>
        <dbReference type="EMBL" id="RDX45160.1"/>
    </source>
</evidence>
<keyword evidence="3" id="KW-1185">Reference proteome</keyword>
<gene>
    <name evidence="2" type="ORF">OH76DRAFT_1015565</name>
</gene>
<feature type="transmembrane region" description="Helical" evidence="1">
    <location>
        <begin position="207"/>
        <end position="231"/>
    </location>
</feature>
<dbReference type="EMBL" id="KZ857440">
    <property type="protein sequence ID" value="RDX45160.1"/>
    <property type="molecule type" value="Genomic_DNA"/>
</dbReference>
<dbReference type="AlphaFoldDB" id="A0A371CY05"/>